<organism evidence="2 3">
    <name type="scientific">Streblomastix strix</name>
    <dbReference type="NCBI Taxonomy" id="222440"/>
    <lineage>
        <taxon>Eukaryota</taxon>
        <taxon>Metamonada</taxon>
        <taxon>Preaxostyla</taxon>
        <taxon>Oxymonadida</taxon>
        <taxon>Streblomastigidae</taxon>
        <taxon>Streblomastix</taxon>
    </lineage>
</organism>
<evidence type="ECO:0000313" key="3">
    <source>
        <dbReference type="Proteomes" id="UP000324800"/>
    </source>
</evidence>
<accession>A0A5J4V8M5</accession>
<dbReference type="AlphaFoldDB" id="A0A5J4V8M5"/>
<sequence>MIVQSHKEFIYLALQPFPIILFNHFSGSLKNNSLSFQTDVNFFHQIVVVADVAVVGRRVAVVIIVVLFFVVLVKEDDKEDEEEFYNGDYYNYYYQTVGVDTVDYRIDRLDDEDEDEDDEDEEFYDGDYLYLSDCINCVILPVGDGVSYYYYCYSSSQIKSNIFCDLLQLISCRECIAVVNSQNLYCKFVYDVADDKGIASGIGGEYQQEEDDDDYEEDEEDEEKEDDQEEDNDDYVLCGEEEEEDNEDEDYQELSVVICCIELCGRLSDEIDEEVEDDCYQGGDYQEDDEEFELEFEIKEDEYYICGDYYDSDVVEVFVADQDYDYYDINVEQKFDGGDYYYQVEDVYYITDDDQVIKFDEMIEGDVAD</sequence>
<dbReference type="EMBL" id="SNRW01008879">
    <property type="protein sequence ID" value="KAA6378850.1"/>
    <property type="molecule type" value="Genomic_DNA"/>
</dbReference>
<evidence type="ECO:0000256" key="1">
    <source>
        <dbReference type="SAM" id="MobiDB-lite"/>
    </source>
</evidence>
<name>A0A5J4V8M5_9EUKA</name>
<proteinExistence type="predicted"/>
<reference evidence="2 3" key="1">
    <citation type="submission" date="2019-03" db="EMBL/GenBank/DDBJ databases">
        <title>Single cell metagenomics reveals metabolic interactions within the superorganism composed of flagellate Streblomastix strix and complex community of Bacteroidetes bacteria on its surface.</title>
        <authorList>
            <person name="Treitli S.C."/>
            <person name="Kolisko M."/>
            <person name="Husnik F."/>
            <person name="Keeling P."/>
            <person name="Hampl V."/>
        </authorList>
    </citation>
    <scope>NUCLEOTIDE SEQUENCE [LARGE SCALE GENOMIC DNA]</scope>
    <source>
        <strain evidence="2">ST1C</strain>
    </source>
</reference>
<comment type="caution">
    <text evidence="2">The sequence shown here is derived from an EMBL/GenBank/DDBJ whole genome shotgun (WGS) entry which is preliminary data.</text>
</comment>
<gene>
    <name evidence="2" type="ORF">EZS28_025622</name>
</gene>
<protein>
    <submittedName>
        <fullName evidence="2">Uncharacterized protein</fullName>
    </submittedName>
</protein>
<evidence type="ECO:0000313" key="2">
    <source>
        <dbReference type="EMBL" id="KAA6378850.1"/>
    </source>
</evidence>
<feature type="region of interest" description="Disordered" evidence="1">
    <location>
        <begin position="199"/>
        <end position="234"/>
    </location>
</feature>
<dbReference type="Proteomes" id="UP000324800">
    <property type="component" value="Unassembled WGS sequence"/>
</dbReference>
<feature type="compositionally biased region" description="Acidic residues" evidence="1">
    <location>
        <begin position="207"/>
        <end position="234"/>
    </location>
</feature>